<dbReference type="EMBL" id="JACHJK010000003">
    <property type="protein sequence ID" value="MBB5926753.1"/>
    <property type="molecule type" value="Genomic_DNA"/>
</dbReference>
<keyword evidence="1" id="KW-0732">Signal</keyword>
<evidence type="ECO:0000313" key="3">
    <source>
        <dbReference type="Proteomes" id="UP000585836"/>
    </source>
</evidence>
<sequence length="90" mass="9094">MRTSTRIAGVLTGLALALGGAALTAPAAHADIASCVNQVERELRGGAAQDSVHMACYVGLTGNHDQCVSDLTRAGVTEDTATSACRVAPQ</sequence>
<reference evidence="2 3" key="1">
    <citation type="submission" date="2020-08" db="EMBL/GenBank/DDBJ databases">
        <title>Genomic Encyclopedia of Type Strains, Phase III (KMG-III): the genomes of soil and plant-associated and newly described type strains.</title>
        <authorList>
            <person name="Whitman W."/>
        </authorList>
    </citation>
    <scope>NUCLEOTIDE SEQUENCE [LARGE SCALE GENOMIC DNA]</scope>
    <source>
        <strain evidence="2 3">CECT 3313</strain>
    </source>
</reference>
<accession>A0A7W9PRQ6</accession>
<evidence type="ECO:0000313" key="2">
    <source>
        <dbReference type="EMBL" id="MBB5926753.1"/>
    </source>
</evidence>
<comment type="caution">
    <text evidence="2">The sequence shown here is derived from an EMBL/GenBank/DDBJ whole genome shotgun (WGS) entry which is preliminary data.</text>
</comment>
<protein>
    <recommendedName>
        <fullName evidence="4">Secreted protein</fullName>
    </recommendedName>
</protein>
<evidence type="ECO:0008006" key="4">
    <source>
        <dbReference type="Google" id="ProtNLM"/>
    </source>
</evidence>
<evidence type="ECO:0000256" key="1">
    <source>
        <dbReference type="SAM" id="SignalP"/>
    </source>
</evidence>
<organism evidence="2 3">
    <name type="scientific">Streptomyces echinatus</name>
    <dbReference type="NCBI Taxonomy" id="67293"/>
    <lineage>
        <taxon>Bacteria</taxon>
        <taxon>Bacillati</taxon>
        <taxon>Actinomycetota</taxon>
        <taxon>Actinomycetes</taxon>
        <taxon>Kitasatosporales</taxon>
        <taxon>Streptomycetaceae</taxon>
        <taxon>Streptomyces</taxon>
    </lineage>
</organism>
<name>A0A7W9PRQ6_9ACTN</name>
<feature type="chain" id="PRO_5030881031" description="Secreted protein" evidence="1">
    <location>
        <begin position="31"/>
        <end position="90"/>
    </location>
</feature>
<proteinExistence type="predicted"/>
<keyword evidence="3" id="KW-1185">Reference proteome</keyword>
<dbReference type="Proteomes" id="UP000585836">
    <property type="component" value="Unassembled WGS sequence"/>
</dbReference>
<gene>
    <name evidence="2" type="ORF">FHS34_002209</name>
</gene>
<dbReference type="RefSeq" id="WP_184963648.1">
    <property type="nucleotide sequence ID" value="NZ_BAAAWF010000101.1"/>
</dbReference>
<dbReference type="AlphaFoldDB" id="A0A7W9PRQ6"/>
<feature type="signal peptide" evidence="1">
    <location>
        <begin position="1"/>
        <end position="30"/>
    </location>
</feature>